<keyword evidence="3" id="KW-1185">Reference proteome</keyword>
<accession>A0A7G8LIK8</accession>
<dbReference type="GeneID" id="70080686"/>
<evidence type="ECO:0000313" key="3">
    <source>
        <dbReference type="Proteomes" id="UP000515957"/>
    </source>
</evidence>
<dbReference type="RefSeq" id="YP_010246149.1">
    <property type="nucleotide sequence ID" value="NC_060133.1"/>
</dbReference>
<dbReference type="Proteomes" id="UP000515957">
    <property type="component" value="Segment"/>
</dbReference>
<protein>
    <submittedName>
        <fullName evidence="2">Lysin A, protease C39 domain</fullName>
    </submittedName>
</protein>
<dbReference type="Pfam" id="PF13529">
    <property type="entry name" value="Peptidase_C39_2"/>
    <property type="match status" value="1"/>
</dbReference>
<dbReference type="InterPro" id="IPR039564">
    <property type="entry name" value="Peptidase_C39-like"/>
</dbReference>
<keyword evidence="2" id="KW-0645">Protease</keyword>
<organism evidence="2 3">
    <name type="scientific">Gordonia phage Rabbitrun</name>
    <dbReference type="NCBI Taxonomy" id="2762280"/>
    <lineage>
        <taxon>Viruses</taxon>
        <taxon>Duplodnaviria</taxon>
        <taxon>Heunggongvirae</taxon>
        <taxon>Uroviricota</taxon>
        <taxon>Caudoviricetes</taxon>
        <taxon>Deeyouvirinae</taxon>
        <taxon>Nevillevirus</taxon>
        <taxon>Nevillevirus rabbitrun</taxon>
    </lineage>
</organism>
<gene>
    <name evidence="2" type="primary">36</name>
    <name evidence="2" type="ORF">SEA_RABBITRUN_36</name>
</gene>
<proteinExistence type="predicted"/>
<dbReference type="GO" id="GO:0006508">
    <property type="term" value="P:proteolysis"/>
    <property type="evidence" value="ECO:0007669"/>
    <property type="project" value="UniProtKB-KW"/>
</dbReference>
<dbReference type="KEGG" id="vg:70080686"/>
<keyword evidence="2" id="KW-0378">Hydrolase</keyword>
<dbReference type="InterPro" id="IPR038765">
    <property type="entry name" value="Papain-like_cys_pep_sf"/>
</dbReference>
<dbReference type="GO" id="GO:0008233">
    <property type="term" value="F:peptidase activity"/>
    <property type="evidence" value="ECO:0007669"/>
    <property type="project" value="UniProtKB-KW"/>
</dbReference>
<dbReference type="EMBL" id="MT658805">
    <property type="protein sequence ID" value="QNJ57080.1"/>
    <property type="molecule type" value="Genomic_DNA"/>
</dbReference>
<sequence>MEVKMRKTLKFVPSIITQDTYYWCGPATVQNICSSRKFIGERELAKEMGTTVNGTNHIGLLAKALHKHLGVLYATVLIGGADATKKQQDKLWADLQASVDAGYGVAANWIAPVGGYPKGQLGSKSPSYGGGDVYHYVALMGYAVVDGKRYVLVADSGFSPYQYWVTLEQCATLIAGKGYAYAVVPVEVEADPVIAAVREVFAPLGLLVKDVRAQLTGSRTAGQFAGWPQLGKKTVVDALAEVRRAVSRG</sequence>
<name>A0A7G8LIK8_9CAUD</name>
<reference evidence="2 3" key="1">
    <citation type="submission" date="2020-06" db="EMBL/GenBank/DDBJ databases">
        <authorList>
            <person name="Herren C.D."/>
            <person name="Smith Caldas M."/>
            <person name="Brooke G.M."/>
            <person name="Cabrera L.J."/>
            <person name="Caudill C.B."/>
            <person name="Ewell K.O."/>
            <person name="Haas C.L."/>
            <person name="Shapland G.L."/>
            <person name="Sitek C.J."/>
            <person name="Thompson J.S."/>
            <person name="Pollenz R.S."/>
            <person name="Garlena R.A."/>
            <person name="Russell D.A."/>
            <person name="Pope W.H."/>
            <person name="Jacobs-Sera D."/>
            <person name="Hatfull G.F."/>
        </authorList>
    </citation>
    <scope>NUCLEOTIDE SEQUENCE [LARGE SCALE GENOMIC DNA]</scope>
</reference>
<evidence type="ECO:0000259" key="1">
    <source>
        <dbReference type="Pfam" id="PF13529"/>
    </source>
</evidence>
<dbReference type="GO" id="GO:0001897">
    <property type="term" value="P:symbiont-mediated cytolysis of host cell"/>
    <property type="evidence" value="ECO:0007669"/>
    <property type="project" value="UniProtKB-ARBA"/>
</dbReference>
<evidence type="ECO:0000313" key="2">
    <source>
        <dbReference type="EMBL" id="QNJ57080.1"/>
    </source>
</evidence>
<dbReference type="SUPFAM" id="SSF54001">
    <property type="entry name" value="Cysteine proteinases"/>
    <property type="match status" value="1"/>
</dbReference>
<feature type="domain" description="Peptidase C39-like" evidence="1">
    <location>
        <begin position="16"/>
        <end position="156"/>
    </location>
</feature>